<evidence type="ECO:0000256" key="6">
    <source>
        <dbReference type="ARBA" id="ARBA00023136"/>
    </source>
</evidence>
<gene>
    <name evidence="7" type="ORF">HNQ72_000616</name>
</gene>
<dbReference type="InterPro" id="IPR038532">
    <property type="entry name" value="NDUFS4-like_sf"/>
</dbReference>
<evidence type="ECO:0000256" key="2">
    <source>
        <dbReference type="ARBA" id="ARBA00022448"/>
    </source>
</evidence>
<keyword evidence="4" id="KW-0809">Transit peptide</keyword>
<evidence type="ECO:0000256" key="1">
    <source>
        <dbReference type="ARBA" id="ARBA00004370"/>
    </source>
</evidence>
<keyword evidence="2" id="KW-0813">Transport</keyword>
<keyword evidence="8" id="KW-1185">Reference proteome</keyword>
<keyword evidence="3" id="KW-0679">Respiratory chain</keyword>
<evidence type="ECO:0000256" key="4">
    <source>
        <dbReference type="ARBA" id="ARBA00022946"/>
    </source>
</evidence>
<evidence type="ECO:0000313" key="7">
    <source>
        <dbReference type="EMBL" id="MBB6160819.1"/>
    </source>
</evidence>
<organism evidence="7 8">
    <name type="scientific">Rhizobium wenxiniae</name>
    <dbReference type="NCBI Taxonomy" id="1737357"/>
    <lineage>
        <taxon>Bacteria</taxon>
        <taxon>Pseudomonadati</taxon>
        <taxon>Pseudomonadota</taxon>
        <taxon>Alphaproteobacteria</taxon>
        <taxon>Hyphomicrobiales</taxon>
        <taxon>Rhizobiaceae</taxon>
        <taxon>Rhizobium/Agrobacterium group</taxon>
        <taxon>Rhizobium</taxon>
    </lineage>
</organism>
<dbReference type="PANTHER" id="PTHR12219:SF8">
    <property type="entry name" value="NADH DEHYDROGENASE [UBIQUINONE] IRON-SULFUR PROTEIN 4, MITOCHONDRIAL"/>
    <property type="match status" value="1"/>
</dbReference>
<proteinExistence type="predicted"/>
<sequence length="158" mass="18063">MAFASAVSMAMEVVDNEPGTRQKRWYRNAAISLNRLAAFSGRLDALDRGRIYGVGELMAAKIYRPAKTAMQSGKAKTRLWVLEFDPETPRSIDPILGYTSSGDMKQQLRLTFETQELAEAYAQREGIEYRVIHPKDANRQAVSYTDNFRFNRLQPWTH</sequence>
<evidence type="ECO:0008006" key="9">
    <source>
        <dbReference type="Google" id="ProtNLM"/>
    </source>
</evidence>
<reference evidence="7 8" key="1">
    <citation type="submission" date="2020-08" db="EMBL/GenBank/DDBJ databases">
        <title>Genomic Encyclopedia of Type Strains, Phase IV (KMG-IV): sequencing the most valuable type-strain genomes for metagenomic binning, comparative biology and taxonomic classification.</title>
        <authorList>
            <person name="Goeker M."/>
        </authorList>
    </citation>
    <scope>NUCLEOTIDE SEQUENCE [LARGE SCALE GENOMIC DNA]</scope>
    <source>
        <strain evidence="7 8">DSM 100734</strain>
    </source>
</reference>
<keyword evidence="5" id="KW-0249">Electron transport</keyword>
<dbReference type="AlphaFoldDB" id="A0A7W9Y2J2"/>
<evidence type="ECO:0000313" key="8">
    <source>
        <dbReference type="Proteomes" id="UP000547879"/>
    </source>
</evidence>
<evidence type="ECO:0000256" key="3">
    <source>
        <dbReference type="ARBA" id="ARBA00022660"/>
    </source>
</evidence>
<dbReference type="GO" id="GO:0022900">
    <property type="term" value="P:electron transport chain"/>
    <property type="evidence" value="ECO:0007669"/>
    <property type="project" value="InterPro"/>
</dbReference>
<evidence type="ECO:0000256" key="5">
    <source>
        <dbReference type="ARBA" id="ARBA00022982"/>
    </source>
</evidence>
<dbReference type="GO" id="GO:0016020">
    <property type="term" value="C:membrane"/>
    <property type="evidence" value="ECO:0007669"/>
    <property type="project" value="UniProtKB-SubCell"/>
</dbReference>
<comment type="subcellular location">
    <subcellularLocation>
        <location evidence="1">Membrane</location>
    </subcellularLocation>
</comment>
<dbReference type="Gene3D" id="3.30.160.190">
    <property type="entry name" value="atu1810 like domain"/>
    <property type="match status" value="1"/>
</dbReference>
<keyword evidence="6" id="KW-0472">Membrane</keyword>
<dbReference type="Proteomes" id="UP000547879">
    <property type="component" value="Unassembled WGS sequence"/>
</dbReference>
<dbReference type="InterPro" id="IPR006885">
    <property type="entry name" value="NADH_UbQ_FeS_4_mit-like"/>
</dbReference>
<protein>
    <recommendedName>
        <fullName evidence="9">NADH-ubiquinone oxidoreductase</fullName>
    </recommendedName>
</protein>
<dbReference type="Pfam" id="PF04800">
    <property type="entry name" value="NDUS4"/>
    <property type="match status" value="1"/>
</dbReference>
<comment type="caution">
    <text evidence="7">The sequence shown here is derived from an EMBL/GenBank/DDBJ whole genome shotgun (WGS) entry which is preliminary data.</text>
</comment>
<dbReference type="EMBL" id="JACHEG010000001">
    <property type="protein sequence ID" value="MBB6160819.1"/>
    <property type="molecule type" value="Genomic_DNA"/>
</dbReference>
<accession>A0A7W9Y2J2</accession>
<dbReference type="PANTHER" id="PTHR12219">
    <property type="entry name" value="NADH-UBIQUINONE OXIDOREDUCTASE"/>
    <property type="match status" value="1"/>
</dbReference>
<name>A0A7W9Y2J2_9HYPH</name>